<proteinExistence type="predicted"/>
<dbReference type="EMBL" id="CM040469">
    <property type="protein sequence ID" value="MCI4387148.1"/>
    <property type="molecule type" value="Genomic_DNA"/>
</dbReference>
<name>A0ACC5X759_PANGG</name>
<reference evidence="1 2" key="1">
    <citation type="journal article" date="2022" name="bioRxiv">
        <title>An ancient truncated duplication of the anti-Mullerian hormone receptor type 2 gene is a potential conserved master sex determinant in the Pangasiidae catfish family.</title>
        <authorList>
            <person name="Wen M."/>
            <person name="Pan Q."/>
            <person name="Jouanno E."/>
            <person name="Montfort J."/>
            <person name="Zahm M."/>
            <person name="Cabau C."/>
            <person name="Klopp C."/>
            <person name="Iampietro C."/>
            <person name="Roques C."/>
            <person name="Bouchez O."/>
            <person name="Castinel A."/>
            <person name="Donnadieu C."/>
            <person name="Parrinello H."/>
            <person name="Poncet C."/>
            <person name="Belmonte E."/>
            <person name="Gautier V."/>
            <person name="Avarre J.-C."/>
            <person name="Dugue R."/>
            <person name="Gustiano R."/>
            <person name="Ha T.T.T."/>
            <person name="Campet M."/>
            <person name="Sriphairoj K."/>
            <person name="Ribolli J."/>
            <person name="de Almeida F.L."/>
            <person name="Desvignes T."/>
            <person name="Postlethwait J.H."/>
            <person name="Bucao C.F."/>
            <person name="Robinson-Rechavi M."/>
            <person name="Bobe J."/>
            <person name="Herpin A."/>
            <person name="Guiguen Y."/>
        </authorList>
    </citation>
    <scope>NUCLEOTIDE SEQUENCE [LARGE SCALE GENOMIC DNA]</scope>
    <source>
        <strain evidence="1">YG-Dec2019</strain>
    </source>
</reference>
<protein>
    <submittedName>
        <fullName evidence="1">Uncharacterized protein</fullName>
    </submittedName>
</protein>
<evidence type="ECO:0000313" key="2">
    <source>
        <dbReference type="Proteomes" id="UP000829447"/>
    </source>
</evidence>
<accession>A0ACC5X759</accession>
<dbReference type="Proteomes" id="UP000829447">
    <property type="component" value="Linkage Group LG16"/>
</dbReference>
<comment type="caution">
    <text evidence="1">The sequence shown here is derived from an EMBL/GenBank/DDBJ whole genome shotgun (WGS) entry which is preliminary data.</text>
</comment>
<evidence type="ECO:0000313" key="1">
    <source>
        <dbReference type="EMBL" id="MCI4387148.1"/>
    </source>
</evidence>
<organism evidence="1 2">
    <name type="scientific">Pangasianodon gigas</name>
    <name type="common">Mekong giant catfish</name>
    <name type="synonym">Pangasius gigas</name>
    <dbReference type="NCBI Taxonomy" id="30993"/>
    <lineage>
        <taxon>Eukaryota</taxon>
        <taxon>Metazoa</taxon>
        <taxon>Chordata</taxon>
        <taxon>Craniata</taxon>
        <taxon>Vertebrata</taxon>
        <taxon>Euteleostomi</taxon>
        <taxon>Actinopterygii</taxon>
        <taxon>Neopterygii</taxon>
        <taxon>Teleostei</taxon>
        <taxon>Ostariophysi</taxon>
        <taxon>Siluriformes</taxon>
        <taxon>Pangasiidae</taxon>
        <taxon>Pangasianodon</taxon>
    </lineage>
</organism>
<sequence length="833" mass="93421">MDHICFFTATKMKTWTFMLILTLCVVAVSAHSKIRQKRTWIIDSFSIEEENPGPFPYTLGTIHVEKKYLVNFILSGSGVDEEPKGVLSINSKTGEVLVHKKVDHEVFPVLRLKFEAKNVSNDKVDTRLGVEVKIHDINDHAPVFKPLNYETTLNESAPQGKMVMTVFATDGDDASTSNGTFKFRLVSATPKTDNVEFYMSQNINTGSIYFKGCLDYEKAQKYTLMIEAKDNGDKVQLSSTSTVVLNIMDQNNHLPEITGHTGPGKIKEQNSGVEVLRLQVTDKDTRGSPAWKAKFTLHGDQENYFKIQTDPKTNEGILTVIKAMDYEVQTSRNVSISVENEVPYFFCKVKNPTSHGLWEIETFSEGSSTEAAKLPKLYPVTIAIEDINDPPEFVPPVKEIMIMENTKVGTLLDTLTAKDPDKPFGSSFHFIKGEDKDNWVTVDPKTGQVTVAKVMDRESPLVKNNTYRVIVYVVDNAQPPLTGTGMVLIHLGDQNDNVPLLEVDKMNVCLSDKETMTNITAVDLDLPPYSAPFHYELLGDVKGKWRIEPNHGTTVNLVREKNVYSGHYELQIKISDNQGFGLVQNLSVTVCDCTSTPSCHVHRSMTAQPSLSAIGIIIFALLLLLAFLLMALLISCKQQKTMIPTDDVPDWYLINSNIETPGTDCKMPAKITQMDMSEDIVKTSNSAGAQNGISTQMSVLQNGFCQSFGSSTEQQMIRRSLRRSLTRRSYRQINNYDMMDSMSKNYSTYNSDDLHMRQALLIQLDQRLLQLQTPQEELGDYEPHCYADEGEPETGQNLDTISIPEIDFHPDILTNLDFQFNKLAAVCRPDLMS</sequence>
<gene>
    <name evidence="1" type="ORF">PGIGA_G00070810</name>
</gene>
<keyword evidence="2" id="KW-1185">Reference proteome</keyword>